<evidence type="ECO:0000313" key="3">
    <source>
        <dbReference type="Proteomes" id="UP001209570"/>
    </source>
</evidence>
<dbReference type="EMBL" id="JAKCXM010000217">
    <property type="protein sequence ID" value="KAJ0398416.1"/>
    <property type="molecule type" value="Genomic_DNA"/>
</dbReference>
<protein>
    <recommendedName>
        <fullName evidence="4">TauD/TfdA-like domain-containing protein</fullName>
    </recommendedName>
</protein>
<dbReference type="AlphaFoldDB" id="A0AAD5Q9E9"/>
<name>A0AAD5Q9E9_PYTIN</name>
<dbReference type="InterPro" id="IPR042098">
    <property type="entry name" value="TauD-like_sf"/>
</dbReference>
<evidence type="ECO:0000313" key="2">
    <source>
        <dbReference type="EMBL" id="KAJ0398416.1"/>
    </source>
</evidence>
<accession>A0AAD5Q9E9</accession>
<dbReference type="Proteomes" id="UP001209570">
    <property type="component" value="Unassembled WGS sequence"/>
</dbReference>
<keyword evidence="1" id="KW-0560">Oxidoreductase</keyword>
<evidence type="ECO:0000256" key="1">
    <source>
        <dbReference type="ARBA" id="ARBA00023002"/>
    </source>
</evidence>
<dbReference type="SUPFAM" id="SSF51197">
    <property type="entry name" value="Clavaminate synthase-like"/>
    <property type="match status" value="1"/>
</dbReference>
<dbReference type="Gene3D" id="3.60.130.10">
    <property type="entry name" value="Clavaminate synthase-like"/>
    <property type="match status" value="1"/>
</dbReference>
<evidence type="ECO:0008006" key="4">
    <source>
        <dbReference type="Google" id="ProtNLM"/>
    </source>
</evidence>
<gene>
    <name evidence="2" type="ORF">P43SY_001723</name>
</gene>
<reference evidence="2" key="1">
    <citation type="submission" date="2021-12" db="EMBL/GenBank/DDBJ databases">
        <title>Prjna785345.</title>
        <authorList>
            <person name="Rujirawat T."/>
            <person name="Krajaejun T."/>
        </authorList>
    </citation>
    <scope>NUCLEOTIDE SEQUENCE</scope>
    <source>
        <strain evidence="2">Pi057C3</strain>
    </source>
</reference>
<comment type="caution">
    <text evidence="2">The sequence shown here is derived from an EMBL/GenBank/DDBJ whole genome shotgun (WGS) entry which is preliminary data.</text>
</comment>
<keyword evidence="3" id="KW-1185">Reference proteome</keyword>
<sequence>MAPTPLQTTLKTTVNAKMGHHSSTLSSTTDAMSTLSISATTATKATKATEATTQDNVDELKKQWDHLDVDFVEQQFLLIIQARNTQQPPSMTHVPVESLRALACKYGVVSLRGFKQDDDLVQVAERVGPVLEWPFGKVFEIKSVADTALTGQTREAMPMHYDGLVFMQPGNQQRSMFGDKSAK</sequence>
<proteinExistence type="predicted"/>
<dbReference type="GO" id="GO:0016491">
    <property type="term" value="F:oxidoreductase activity"/>
    <property type="evidence" value="ECO:0007669"/>
    <property type="project" value="UniProtKB-KW"/>
</dbReference>
<organism evidence="2 3">
    <name type="scientific">Pythium insidiosum</name>
    <name type="common">Pythiosis disease agent</name>
    <dbReference type="NCBI Taxonomy" id="114742"/>
    <lineage>
        <taxon>Eukaryota</taxon>
        <taxon>Sar</taxon>
        <taxon>Stramenopiles</taxon>
        <taxon>Oomycota</taxon>
        <taxon>Peronosporomycetes</taxon>
        <taxon>Pythiales</taxon>
        <taxon>Pythiaceae</taxon>
        <taxon>Pythium</taxon>
    </lineage>
</organism>